<dbReference type="PANTHER" id="PTHR33705">
    <property type="entry name" value="PHOSPHOCARRIER PROTEIN HPR"/>
    <property type="match status" value="1"/>
</dbReference>
<dbReference type="AlphaFoldDB" id="A0A2A4T8S2"/>
<reference evidence="6" key="1">
    <citation type="submission" date="2017-08" db="EMBL/GenBank/DDBJ databases">
        <title>A dynamic microbial community with high functional redundancy inhabits the cold, oxic subseafloor aquifer.</title>
        <authorList>
            <person name="Tully B.J."/>
            <person name="Wheat C.G."/>
            <person name="Glazer B.T."/>
            <person name="Huber J.A."/>
        </authorList>
    </citation>
    <scope>NUCLEOTIDE SEQUENCE [LARGE SCALE GENOMIC DNA]</scope>
</reference>
<dbReference type="PRINTS" id="PR00107">
    <property type="entry name" value="PHOSPHOCPHPR"/>
</dbReference>
<dbReference type="PANTHER" id="PTHR33705:SF2">
    <property type="entry name" value="PHOSPHOCARRIER PROTEIN NPR"/>
    <property type="match status" value="1"/>
</dbReference>
<dbReference type="NCBIfam" id="TIGR01003">
    <property type="entry name" value="PTS_HPr_family"/>
    <property type="match status" value="1"/>
</dbReference>
<dbReference type="CDD" id="cd00367">
    <property type="entry name" value="PTS-HPr_like"/>
    <property type="match status" value="1"/>
</dbReference>
<dbReference type="Proteomes" id="UP000218113">
    <property type="component" value="Unassembled WGS sequence"/>
</dbReference>
<comment type="subcellular location">
    <subcellularLocation>
        <location evidence="1">Cytoplasm</location>
    </subcellularLocation>
</comment>
<evidence type="ECO:0000259" key="4">
    <source>
        <dbReference type="PROSITE" id="PS51350"/>
    </source>
</evidence>
<protein>
    <submittedName>
        <fullName evidence="5">Phosphocarrier protein HPr</fullName>
    </submittedName>
</protein>
<dbReference type="InterPro" id="IPR001020">
    <property type="entry name" value="PTS_HPr_His_P_site"/>
</dbReference>
<gene>
    <name evidence="5" type="ORF">COB67_03535</name>
</gene>
<evidence type="ECO:0000256" key="1">
    <source>
        <dbReference type="ARBA" id="ARBA00004496"/>
    </source>
</evidence>
<dbReference type="PROSITE" id="PS00369">
    <property type="entry name" value="PTS_HPR_HIS"/>
    <property type="match status" value="1"/>
</dbReference>
<dbReference type="InterPro" id="IPR035895">
    <property type="entry name" value="HPr-like_sf"/>
</dbReference>
<dbReference type="Pfam" id="PF00381">
    <property type="entry name" value="PTS-HPr"/>
    <property type="match status" value="1"/>
</dbReference>
<dbReference type="PROSITE" id="PS51350">
    <property type="entry name" value="PTS_HPR_DOM"/>
    <property type="match status" value="1"/>
</dbReference>
<dbReference type="EMBL" id="NVSR01000011">
    <property type="protein sequence ID" value="PCI29689.1"/>
    <property type="molecule type" value="Genomic_DNA"/>
</dbReference>
<dbReference type="GO" id="GO:0005737">
    <property type="term" value="C:cytoplasm"/>
    <property type="evidence" value="ECO:0007669"/>
    <property type="project" value="UniProtKB-SubCell"/>
</dbReference>
<keyword evidence="2" id="KW-0963">Cytoplasm</keyword>
<accession>A0A2A4T8S2</accession>
<comment type="caution">
    <text evidence="5">The sequence shown here is derived from an EMBL/GenBank/DDBJ whole genome shotgun (WGS) entry which is preliminary data.</text>
</comment>
<evidence type="ECO:0000256" key="2">
    <source>
        <dbReference type="ARBA" id="ARBA00022490"/>
    </source>
</evidence>
<evidence type="ECO:0000313" key="5">
    <source>
        <dbReference type="EMBL" id="PCI29689.1"/>
    </source>
</evidence>
<dbReference type="InterPro" id="IPR050399">
    <property type="entry name" value="HPr"/>
</dbReference>
<dbReference type="Gene3D" id="3.30.1340.10">
    <property type="entry name" value="HPr-like"/>
    <property type="match status" value="1"/>
</dbReference>
<dbReference type="InterPro" id="IPR000032">
    <property type="entry name" value="HPr-like"/>
</dbReference>
<dbReference type="SUPFAM" id="SSF55594">
    <property type="entry name" value="HPr-like"/>
    <property type="match status" value="1"/>
</dbReference>
<dbReference type="GO" id="GO:0009401">
    <property type="term" value="P:phosphoenolpyruvate-dependent sugar phosphotransferase system"/>
    <property type="evidence" value="ECO:0007669"/>
    <property type="project" value="UniProtKB-KW"/>
</dbReference>
<name>A0A2A4T8S2_9DELT</name>
<feature type="domain" description="HPr" evidence="4">
    <location>
        <begin position="1"/>
        <end position="91"/>
    </location>
</feature>
<keyword evidence="3" id="KW-0598">Phosphotransferase system</keyword>
<evidence type="ECO:0000313" key="6">
    <source>
        <dbReference type="Proteomes" id="UP000218113"/>
    </source>
</evidence>
<evidence type="ECO:0000256" key="3">
    <source>
        <dbReference type="ARBA" id="ARBA00022683"/>
    </source>
</evidence>
<organism evidence="5 6">
    <name type="scientific">SAR324 cluster bacterium</name>
    <dbReference type="NCBI Taxonomy" id="2024889"/>
    <lineage>
        <taxon>Bacteria</taxon>
        <taxon>Deltaproteobacteria</taxon>
        <taxon>SAR324 cluster</taxon>
    </lineage>
</organism>
<proteinExistence type="predicted"/>
<sequence>MVEKELTIINKLGLHVRAASQLVKMASDFDGEVTIACNGQSADAQSIMEVLMLAATIDTEVVLSASGDSEEEEQEIIDSLSVLINNRFNEQE</sequence>